<dbReference type="CDD" id="cd07984">
    <property type="entry name" value="LPLAT_LABLAT-like"/>
    <property type="match status" value="1"/>
</dbReference>
<evidence type="ECO:0000313" key="7">
    <source>
        <dbReference type="EMBL" id="KGN40600.1"/>
    </source>
</evidence>
<evidence type="ECO:0000313" key="8">
    <source>
        <dbReference type="Proteomes" id="UP000030013"/>
    </source>
</evidence>
<keyword evidence="4 7" id="KW-0808">Transferase</keyword>
<keyword evidence="5" id="KW-0472">Membrane</keyword>
<evidence type="ECO:0000256" key="1">
    <source>
        <dbReference type="ARBA" id="ARBA00004533"/>
    </source>
</evidence>
<dbReference type="OrthoDB" id="9803456at2"/>
<gene>
    <name evidence="7" type="ORF">N801_01870</name>
</gene>
<dbReference type="NCBIfam" id="NF005919">
    <property type="entry name" value="PRK07920.1"/>
    <property type="match status" value="1"/>
</dbReference>
<evidence type="ECO:0000256" key="2">
    <source>
        <dbReference type="ARBA" id="ARBA00022475"/>
    </source>
</evidence>
<dbReference type="PANTHER" id="PTHR30606">
    <property type="entry name" value="LIPID A BIOSYNTHESIS LAUROYL ACYLTRANSFERASE"/>
    <property type="match status" value="1"/>
</dbReference>
<dbReference type="AlphaFoldDB" id="A0A0A0JT69"/>
<dbReference type="STRING" id="1385519.N801_01870"/>
<accession>A0A0A0JT69</accession>
<reference evidence="7 8" key="1">
    <citation type="submission" date="2013-08" db="EMBL/GenBank/DDBJ databases">
        <title>The genome sequence of Knoellia aerolata.</title>
        <authorList>
            <person name="Zhu W."/>
            <person name="Wang G."/>
        </authorList>
    </citation>
    <scope>NUCLEOTIDE SEQUENCE [LARGE SCALE GENOMIC DNA]</scope>
    <source>
        <strain evidence="7 8">DSM 18566</strain>
    </source>
</reference>
<comment type="subcellular location">
    <subcellularLocation>
        <location evidence="1">Cell inner membrane</location>
    </subcellularLocation>
</comment>
<evidence type="ECO:0000256" key="6">
    <source>
        <dbReference type="ARBA" id="ARBA00023315"/>
    </source>
</evidence>
<dbReference type="EMBL" id="AVPL01000037">
    <property type="protein sequence ID" value="KGN40600.1"/>
    <property type="molecule type" value="Genomic_DNA"/>
</dbReference>
<dbReference type="eggNOG" id="COG1560">
    <property type="taxonomic scope" value="Bacteria"/>
</dbReference>
<dbReference type="RefSeq" id="WP_052112975.1">
    <property type="nucleotide sequence ID" value="NZ_AVPL01000037.1"/>
</dbReference>
<organism evidence="7 8">
    <name type="scientific">Knoellia aerolata DSM 18566</name>
    <dbReference type="NCBI Taxonomy" id="1385519"/>
    <lineage>
        <taxon>Bacteria</taxon>
        <taxon>Bacillati</taxon>
        <taxon>Actinomycetota</taxon>
        <taxon>Actinomycetes</taxon>
        <taxon>Micrococcales</taxon>
        <taxon>Intrasporangiaceae</taxon>
        <taxon>Knoellia</taxon>
    </lineage>
</organism>
<keyword evidence="8" id="KW-1185">Reference proteome</keyword>
<dbReference type="InterPro" id="IPR004960">
    <property type="entry name" value="LipA_acyltrans"/>
</dbReference>
<dbReference type="Pfam" id="PF03279">
    <property type="entry name" value="Lip_A_acyltrans"/>
    <property type="match status" value="1"/>
</dbReference>
<comment type="caution">
    <text evidence="7">The sequence shown here is derived from an EMBL/GenBank/DDBJ whole genome shotgun (WGS) entry which is preliminary data.</text>
</comment>
<name>A0A0A0JT69_9MICO</name>
<evidence type="ECO:0000256" key="3">
    <source>
        <dbReference type="ARBA" id="ARBA00022519"/>
    </source>
</evidence>
<dbReference type="PANTHER" id="PTHR30606:SF10">
    <property type="entry name" value="PHOSPHATIDYLINOSITOL MANNOSIDE ACYLTRANSFERASE"/>
    <property type="match status" value="1"/>
</dbReference>
<dbReference type="GO" id="GO:0005886">
    <property type="term" value="C:plasma membrane"/>
    <property type="evidence" value="ECO:0007669"/>
    <property type="project" value="UniProtKB-SubCell"/>
</dbReference>
<protein>
    <submittedName>
        <fullName evidence="7">Lipid A biosynthesis acyltransferase</fullName>
    </submittedName>
</protein>
<keyword evidence="3" id="KW-0997">Cell inner membrane</keyword>
<evidence type="ECO:0000256" key="4">
    <source>
        <dbReference type="ARBA" id="ARBA00022679"/>
    </source>
</evidence>
<dbReference type="GO" id="GO:0016746">
    <property type="term" value="F:acyltransferase activity"/>
    <property type="evidence" value="ECO:0007669"/>
    <property type="project" value="UniProtKB-KW"/>
</dbReference>
<keyword evidence="2" id="KW-1003">Cell membrane</keyword>
<evidence type="ECO:0000256" key="5">
    <source>
        <dbReference type="ARBA" id="ARBA00023136"/>
    </source>
</evidence>
<proteinExistence type="predicted"/>
<keyword evidence="6 7" id="KW-0012">Acyltransferase</keyword>
<dbReference type="GO" id="GO:0009247">
    <property type="term" value="P:glycolipid biosynthetic process"/>
    <property type="evidence" value="ECO:0007669"/>
    <property type="project" value="UniProtKB-ARBA"/>
</dbReference>
<sequence length="316" mass="34292">MSARAGDAVSRTTDAVTVAGFRVGWSLIRRMPEGAAHALFDRIADLTVARGGGARLRANYATVRPELDDAALDRLVRDGMRAYMRYYCEAFRLPVLTADDLAARVRVEGDGPVREVLADGGSLVCFLGHLGNWDLAGAWGAVHLGPVTTVAERLEPEKVFEEFLAFRTGLGMTIHPLTGGDPPFPLLRQAARRRGLIPLLSDRDLSRDGVEVDFCGEPARMAAGPAALALAERRPLFPVSIRHERTGHRWGIVITFHDPVVVPESGTTRAKVTAMTQSCADVLGETVRTHTADWHMLQPVFTKDLDLARLARAGGA</sequence>
<dbReference type="Proteomes" id="UP000030013">
    <property type="component" value="Unassembled WGS sequence"/>
</dbReference>